<dbReference type="AlphaFoldDB" id="A0A2P5A3Y5"/>
<accession>A0A2P5A3Y5</accession>
<proteinExistence type="predicted"/>
<dbReference type="InterPro" id="IPR052929">
    <property type="entry name" value="RNase_H-like_EbsB-rel"/>
</dbReference>
<dbReference type="InterPro" id="IPR036397">
    <property type="entry name" value="RNaseH_sf"/>
</dbReference>
<keyword evidence="3" id="KW-1185">Reference proteome</keyword>
<dbReference type="GO" id="GO:0016740">
    <property type="term" value="F:transferase activity"/>
    <property type="evidence" value="ECO:0007669"/>
    <property type="project" value="UniProtKB-KW"/>
</dbReference>
<reference evidence="3" key="1">
    <citation type="submission" date="2016-06" db="EMBL/GenBank/DDBJ databases">
        <title>Parallel loss of symbiosis genes in relatives of nitrogen-fixing non-legume Parasponia.</title>
        <authorList>
            <person name="Van Velzen R."/>
            <person name="Holmer R."/>
            <person name="Bu F."/>
            <person name="Rutten L."/>
            <person name="Van Zeijl A."/>
            <person name="Liu W."/>
            <person name="Santuari L."/>
            <person name="Cao Q."/>
            <person name="Sharma T."/>
            <person name="Shen D."/>
            <person name="Roswanjaya Y."/>
            <person name="Wardhani T."/>
            <person name="Kalhor M.S."/>
            <person name="Jansen J."/>
            <person name="Van den Hoogen J."/>
            <person name="Gungor B."/>
            <person name="Hartog M."/>
            <person name="Hontelez J."/>
            <person name="Verver J."/>
            <person name="Yang W.-C."/>
            <person name="Schijlen E."/>
            <person name="Repin R."/>
            <person name="Schilthuizen M."/>
            <person name="Schranz E."/>
            <person name="Heidstra R."/>
            <person name="Miyata K."/>
            <person name="Fedorova E."/>
            <person name="Kohlen W."/>
            <person name="Bisseling T."/>
            <person name="Smit S."/>
            <person name="Geurts R."/>
        </authorList>
    </citation>
    <scope>NUCLEOTIDE SEQUENCE [LARGE SCALE GENOMIC DNA]</scope>
    <source>
        <strain evidence="3">cv. WU1-14</strain>
    </source>
</reference>
<dbReference type="GO" id="GO:0003676">
    <property type="term" value="F:nucleic acid binding"/>
    <property type="evidence" value="ECO:0007669"/>
    <property type="project" value="InterPro"/>
</dbReference>
<gene>
    <name evidence="2" type="ORF">PanWU01x14_371220</name>
</gene>
<evidence type="ECO:0000313" key="2">
    <source>
        <dbReference type="EMBL" id="PON31256.1"/>
    </source>
</evidence>
<dbReference type="Gene3D" id="3.30.420.10">
    <property type="entry name" value="Ribonuclease H-like superfamily/Ribonuclease H"/>
    <property type="match status" value="1"/>
</dbReference>
<dbReference type="Proteomes" id="UP000237105">
    <property type="component" value="Unassembled WGS sequence"/>
</dbReference>
<sequence length="226" mass="25544">MSRENLLHLFKDCTLARMLWYGSKWVIRVDQFSGGEIAKDFFLWLLNQVQPSDKDDFICLTTCICDTIWKARNNSIFRNGKADPDRLRIESHNAYVGMCQRREKGFVKINTDAPLVVGNCGTAAILRDEEGSVLLLSFKSDYANSPLKVECETILLALNIALENGWNKVIIESGASLVVQSLRSGKRPPEWESFALFSSIVVNLCCSFQSISFDFTPRQVNVRYGS</sequence>
<dbReference type="Pfam" id="PF13456">
    <property type="entry name" value="RVT_3"/>
    <property type="match status" value="1"/>
</dbReference>
<dbReference type="CDD" id="cd06222">
    <property type="entry name" value="RNase_H_like"/>
    <property type="match status" value="1"/>
</dbReference>
<evidence type="ECO:0000259" key="1">
    <source>
        <dbReference type="Pfam" id="PF13456"/>
    </source>
</evidence>
<dbReference type="InterPro" id="IPR044730">
    <property type="entry name" value="RNase_H-like_dom_plant"/>
</dbReference>
<keyword evidence="2" id="KW-0808">Transferase</keyword>
<dbReference type="GO" id="GO:0004523">
    <property type="term" value="F:RNA-DNA hybrid ribonuclease activity"/>
    <property type="evidence" value="ECO:0007669"/>
    <property type="project" value="InterPro"/>
</dbReference>
<dbReference type="PANTHER" id="PTHR47074:SF11">
    <property type="entry name" value="REVERSE TRANSCRIPTASE-LIKE PROTEIN"/>
    <property type="match status" value="1"/>
</dbReference>
<organism evidence="2 3">
    <name type="scientific">Parasponia andersonii</name>
    <name type="common">Sponia andersonii</name>
    <dbReference type="NCBI Taxonomy" id="3476"/>
    <lineage>
        <taxon>Eukaryota</taxon>
        <taxon>Viridiplantae</taxon>
        <taxon>Streptophyta</taxon>
        <taxon>Embryophyta</taxon>
        <taxon>Tracheophyta</taxon>
        <taxon>Spermatophyta</taxon>
        <taxon>Magnoliopsida</taxon>
        <taxon>eudicotyledons</taxon>
        <taxon>Gunneridae</taxon>
        <taxon>Pentapetalae</taxon>
        <taxon>rosids</taxon>
        <taxon>fabids</taxon>
        <taxon>Rosales</taxon>
        <taxon>Cannabaceae</taxon>
        <taxon>Parasponia</taxon>
    </lineage>
</organism>
<evidence type="ECO:0000313" key="3">
    <source>
        <dbReference type="Proteomes" id="UP000237105"/>
    </source>
</evidence>
<comment type="caution">
    <text evidence="2">The sequence shown here is derived from an EMBL/GenBank/DDBJ whole genome shotgun (WGS) entry which is preliminary data.</text>
</comment>
<dbReference type="OrthoDB" id="1184220at2759"/>
<dbReference type="EMBL" id="JXTB01001197">
    <property type="protein sequence ID" value="PON31256.1"/>
    <property type="molecule type" value="Genomic_DNA"/>
</dbReference>
<name>A0A2P5A3Y5_PARAD</name>
<feature type="domain" description="RNase H type-1" evidence="1">
    <location>
        <begin position="119"/>
        <end position="221"/>
    </location>
</feature>
<dbReference type="PANTHER" id="PTHR47074">
    <property type="entry name" value="BNAC02G40300D PROTEIN"/>
    <property type="match status" value="1"/>
</dbReference>
<dbReference type="InterPro" id="IPR002156">
    <property type="entry name" value="RNaseH_domain"/>
</dbReference>
<protein>
    <submittedName>
        <fullName evidence="2">Polynucleotidyl transferase, ribonuclease H-like superfamily protein</fullName>
    </submittedName>
</protein>